<evidence type="ECO:0000313" key="6">
    <source>
        <dbReference type="EMBL" id="MBO1927624.1"/>
    </source>
</evidence>
<feature type="domain" description="HTH lysR-type" evidence="5">
    <location>
        <begin position="1"/>
        <end position="58"/>
    </location>
</feature>
<comment type="caution">
    <text evidence="6">The sequence shown here is derived from an EMBL/GenBank/DDBJ whole genome shotgun (WGS) entry which is preliminary data.</text>
</comment>
<dbReference type="PANTHER" id="PTHR30537">
    <property type="entry name" value="HTH-TYPE TRANSCRIPTIONAL REGULATOR"/>
    <property type="match status" value="1"/>
</dbReference>
<comment type="similarity">
    <text evidence="1">Belongs to the LysR transcriptional regulatory family.</text>
</comment>
<evidence type="ECO:0000256" key="4">
    <source>
        <dbReference type="ARBA" id="ARBA00023163"/>
    </source>
</evidence>
<dbReference type="InterPro" id="IPR000847">
    <property type="entry name" value="LysR_HTH_N"/>
</dbReference>
<dbReference type="Gene3D" id="1.10.10.10">
    <property type="entry name" value="Winged helix-like DNA-binding domain superfamily/Winged helix DNA-binding domain"/>
    <property type="match status" value="1"/>
</dbReference>
<dbReference type="Gene3D" id="3.40.190.290">
    <property type="match status" value="1"/>
</dbReference>
<keyword evidence="2" id="KW-0805">Transcription regulation</keyword>
<gene>
    <name evidence="6" type="ORF">J3998_08550</name>
</gene>
<proteinExistence type="inferred from homology"/>
<dbReference type="Pfam" id="PF03466">
    <property type="entry name" value="LysR_substrate"/>
    <property type="match status" value="1"/>
</dbReference>
<reference evidence="6 7" key="1">
    <citation type="submission" date="2021-03" db="EMBL/GenBank/DDBJ databases">
        <title>Thiomicrorhabdus sp.nov.,novel sulfur-oxidizing bacteria isolated from coastal sediment.</title>
        <authorList>
            <person name="Liu X."/>
        </authorList>
    </citation>
    <scope>NUCLEOTIDE SEQUENCE [LARGE SCALE GENOMIC DNA]</scope>
    <source>
        <strain evidence="6 7">6S2-11</strain>
    </source>
</reference>
<dbReference type="SUPFAM" id="SSF53850">
    <property type="entry name" value="Periplasmic binding protein-like II"/>
    <property type="match status" value="1"/>
</dbReference>
<organism evidence="6 7">
    <name type="scientific">Thiomicrorhabdus marina</name>
    <dbReference type="NCBI Taxonomy" id="2818442"/>
    <lineage>
        <taxon>Bacteria</taxon>
        <taxon>Pseudomonadati</taxon>
        <taxon>Pseudomonadota</taxon>
        <taxon>Gammaproteobacteria</taxon>
        <taxon>Thiotrichales</taxon>
        <taxon>Piscirickettsiaceae</taxon>
        <taxon>Thiomicrorhabdus</taxon>
    </lineage>
</organism>
<evidence type="ECO:0000313" key="7">
    <source>
        <dbReference type="Proteomes" id="UP000664835"/>
    </source>
</evidence>
<keyword evidence="4" id="KW-0804">Transcription</keyword>
<evidence type="ECO:0000259" key="5">
    <source>
        <dbReference type="PROSITE" id="PS50931"/>
    </source>
</evidence>
<dbReference type="Proteomes" id="UP000664835">
    <property type="component" value="Unassembled WGS sequence"/>
</dbReference>
<dbReference type="InterPro" id="IPR036388">
    <property type="entry name" value="WH-like_DNA-bd_sf"/>
</dbReference>
<dbReference type="InterPro" id="IPR005119">
    <property type="entry name" value="LysR_subst-bd"/>
</dbReference>
<dbReference type="PANTHER" id="PTHR30537:SF5">
    <property type="entry name" value="HTH-TYPE TRANSCRIPTIONAL ACTIVATOR TTDR-RELATED"/>
    <property type="match status" value="1"/>
</dbReference>
<dbReference type="CDD" id="cd08422">
    <property type="entry name" value="PBP2_CrgA_like"/>
    <property type="match status" value="1"/>
</dbReference>
<protein>
    <submittedName>
        <fullName evidence="6">LysR family transcriptional regulator</fullName>
    </submittedName>
</protein>
<dbReference type="PROSITE" id="PS50931">
    <property type="entry name" value="HTH_LYSR"/>
    <property type="match status" value="1"/>
</dbReference>
<dbReference type="RefSeq" id="WP_208150096.1">
    <property type="nucleotide sequence ID" value="NZ_JAGETV010000014.1"/>
</dbReference>
<evidence type="ECO:0000256" key="1">
    <source>
        <dbReference type="ARBA" id="ARBA00009437"/>
    </source>
</evidence>
<dbReference type="EMBL" id="JAGETV010000014">
    <property type="protein sequence ID" value="MBO1927624.1"/>
    <property type="molecule type" value="Genomic_DNA"/>
</dbReference>
<sequence>MHVEQLEIFVETIQLGSFAAVAEKRRLNATSVSRSVQNLEKQLGIKLLQRSTRKLTLTEAGEIYFQQVQPILQRLNQAQQQAQDIKQTLQGTLRVTTPIGFAESQLVPLIPKFRKQHPELKLELLITDECLDLLQQKIDVGIRIGNIEEDNWVAKPLLELCFIACASVEFLHNHRIEQPQDLQTVPCIGLIPHPNAQHWCFKKTQTDTLLEEIWVNQELLATHEQAAKQLCLAGQGVALLPHWLVEQEIHDGKLQEVLSDYQGFYQQSEAKIWITYPNREYVPAKSRAFINFLEQEFR</sequence>
<dbReference type="InterPro" id="IPR058163">
    <property type="entry name" value="LysR-type_TF_proteobact-type"/>
</dbReference>
<name>A0ABS3Q6Q1_9GAMM</name>
<accession>A0ABS3Q6Q1</accession>
<dbReference type="InterPro" id="IPR036390">
    <property type="entry name" value="WH_DNA-bd_sf"/>
</dbReference>
<keyword evidence="7" id="KW-1185">Reference proteome</keyword>
<dbReference type="SUPFAM" id="SSF46785">
    <property type="entry name" value="Winged helix' DNA-binding domain"/>
    <property type="match status" value="1"/>
</dbReference>
<keyword evidence="3" id="KW-0238">DNA-binding</keyword>
<evidence type="ECO:0000256" key="2">
    <source>
        <dbReference type="ARBA" id="ARBA00023015"/>
    </source>
</evidence>
<dbReference type="Pfam" id="PF00126">
    <property type="entry name" value="HTH_1"/>
    <property type="match status" value="1"/>
</dbReference>
<evidence type="ECO:0000256" key="3">
    <source>
        <dbReference type="ARBA" id="ARBA00023125"/>
    </source>
</evidence>